<evidence type="ECO:0000256" key="8">
    <source>
        <dbReference type="ARBA" id="ARBA00022989"/>
    </source>
</evidence>
<organism evidence="12 13">
    <name type="scientific">Anaeromyces robustus</name>
    <dbReference type="NCBI Taxonomy" id="1754192"/>
    <lineage>
        <taxon>Eukaryota</taxon>
        <taxon>Fungi</taxon>
        <taxon>Fungi incertae sedis</taxon>
        <taxon>Chytridiomycota</taxon>
        <taxon>Chytridiomycota incertae sedis</taxon>
        <taxon>Neocallimastigomycetes</taxon>
        <taxon>Neocallimastigales</taxon>
        <taxon>Neocallimastigaceae</taxon>
        <taxon>Anaeromyces</taxon>
    </lineage>
</organism>
<feature type="transmembrane region" description="Helical" evidence="10">
    <location>
        <begin position="999"/>
        <end position="1024"/>
    </location>
</feature>
<evidence type="ECO:0000313" key="12">
    <source>
        <dbReference type="EMBL" id="ORX82548.1"/>
    </source>
</evidence>
<feature type="transmembrane region" description="Helical" evidence="10">
    <location>
        <begin position="962"/>
        <end position="987"/>
    </location>
</feature>
<dbReference type="SUPFAM" id="SSF52540">
    <property type="entry name" value="P-loop containing nucleoside triphosphate hydrolases"/>
    <property type="match status" value="2"/>
</dbReference>
<feature type="transmembrane region" description="Helical" evidence="10">
    <location>
        <begin position="169"/>
        <end position="193"/>
    </location>
</feature>
<dbReference type="FunFam" id="3.40.50.300:FF:000933">
    <property type="entry name" value="ABC transporter A family member 7"/>
    <property type="match status" value="1"/>
</dbReference>
<dbReference type="PANTHER" id="PTHR19229:SF36">
    <property type="entry name" value="ATP-BINDING CASSETTE SUB-FAMILY A MEMBER 2"/>
    <property type="match status" value="1"/>
</dbReference>
<evidence type="ECO:0000256" key="2">
    <source>
        <dbReference type="ARBA" id="ARBA00008869"/>
    </source>
</evidence>
<gene>
    <name evidence="12" type="ORF">BCR32DRAFT_219317</name>
</gene>
<reference evidence="12 13" key="2">
    <citation type="submission" date="2016-08" db="EMBL/GenBank/DDBJ databases">
        <title>Pervasive Adenine N6-methylation of Active Genes in Fungi.</title>
        <authorList>
            <consortium name="DOE Joint Genome Institute"/>
            <person name="Mondo S.J."/>
            <person name="Dannebaum R.O."/>
            <person name="Kuo R.C."/>
            <person name="Labutti K."/>
            <person name="Haridas S."/>
            <person name="Kuo A."/>
            <person name="Salamov A."/>
            <person name="Ahrendt S.R."/>
            <person name="Lipzen A."/>
            <person name="Sullivan W."/>
            <person name="Andreopoulos W.B."/>
            <person name="Clum A."/>
            <person name="Lindquist E."/>
            <person name="Daum C."/>
            <person name="Ramamoorthy G.K."/>
            <person name="Gryganskyi A."/>
            <person name="Culley D."/>
            <person name="Magnuson J.K."/>
            <person name="James T.Y."/>
            <person name="O'Malley M.A."/>
            <person name="Stajich J.E."/>
            <person name="Spatafora J.W."/>
            <person name="Visel A."/>
            <person name="Grigoriev I.V."/>
        </authorList>
    </citation>
    <scope>NUCLEOTIDE SEQUENCE [LARGE SCALE GENOMIC DNA]</scope>
    <source>
        <strain evidence="12 13">S4</strain>
    </source>
</reference>
<dbReference type="GO" id="GO:0005524">
    <property type="term" value="F:ATP binding"/>
    <property type="evidence" value="ECO:0007669"/>
    <property type="project" value="UniProtKB-KW"/>
</dbReference>
<dbReference type="Pfam" id="PF00005">
    <property type="entry name" value="ABC_tran"/>
    <property type="match status" value="2"/>
</dbReference>
<feature type="transmembrane region" description="Helical" evidence="10">
    <location>
        <begin position="205"/>
        <end position="229"/>
    </location>
</feature>
<dbReference type="InterPro" id="IPR017871">
    <property type="entry name" value="ABC_transporter-like_CS"/>
</dbReference>
<dbReference type="GO" id="GO:0016887">
    <property type="term" value="F:ATP hydrolysis activity"/>
    <property type="evidence" value="ECO:0007669"/>
    <property type="project" value="InterPro"/>
</dbReference>
<evidence type="ECO:0000259" key="11">
    <source>
        <dbReference type="PROSITE" id="PS50893"/>
    </source>
</evidence>
<dbReference type="FunFam" id="3.40.50.300:FF:000335">
    <property type="entry name" value="ATP binding cassette subfamily A member 5"/>
    <property type="match status" value="1"/>
</dbReference>
<feature type="transmembrane region" description="Helical" evidence="10">
    <location>
        <begin position="1036"/>
        <end position="1057"/>
    </location>
</feature>
<feature type="transmembrane region" description="Helical" evidence="10">
    <location>
        <begin position="760"/>
        <end position="779"/>
    </location>
</feature>
<dbReference type="Pfam" id="PF12698">
    <property type="entry name" value="ABC2_membrane_3"/>
    <property type="match status" value="2"/>
</dbReference>
<evidence type="ECO:0000256" key="9">
    <source>
        <dbReference type="ARBA" id="ARBA00023136"/>
    </source>
</evidence>
<name>A0A1Y1X9Y0_9FUNG</name>
<dbReference type="PANTHER" id="PTHR19229">
    <property type="entry name" value="ATP-BINDING CASSETTE TRANSPORTER SUBFAMILY A ABCA"/>
    <property type="match status" value="1"/>
</dbReference>
<dbReference type="InterPro" id="IPR003439">
    <property type="entry name" value="ABC_transporter-like_ATP-bd"/>
</dbReference>
<evidence type="ECO:0000256" key="3">
    <source>
        <dbReference type="ARBA" id="ARBA00022448"/>
    </source>
</evidence>
<feature type="transmembrane region" description="Helical" evidence="10">
    <location>
        <begin position="1069"/>
        <end position="1099"/>
    </location>
</feature>
<dbReference type="GO" id="GO:0016020">
    <property type="term" value="C:membrane"/>
    <property type="evidence" value="ECO:0007669"/>
    <property type="project" value="UniProtKB-SubCell"/>
</dbReference>
<feature type="transmembrane region" description="Helical" evidence="10">
    <location>
        <begin position="911"/>
        <end position="941"/>
    </location>
</feature>
<keyword evidence="7" id="KW-0067">ATP-binding</keyword>
<evidence type="ECO:0000256" key="6">
    <source>
        <dbReference type="ARBA" id="ARBA00022741"/>
    </source>
</evidence>
<evidence type="ECO:0000256" key="10">
    <source>
        <dbReference type="SAM" id="Phobius"/>
    </source>
</evidence>
<dbReference type="CDD" id="cd03263">
    <property type="entry name" value="ABC_subfamily_A"/>
    <property type="match status" value="2"/>
</dbReference>
<dbReference type="InterPro" id="IPR027417">
    <property type="entry name" value="P-loop_NTPase"/>
</dbReference>
<feature type="transmembrane region" description="Helical" evidence="10">
    <location>
        <begin position="129"/>
        <end position="149"/>
    </location>
</feature>
<keyword evidence="3" id="KW-0813">Transport</keyword>
<comment type="similarity">
    <text evidence="2">Belongs to the ABC transporter superfamily. ABCA family.</text>
</comment>
<dbReference type="EMBL" id="MCFG01000092">
    <property type="protein sequence ID" value="ORX82548.1"/>
    <property type="molecule type" value="Genomic_DNA"/>
</dbReference>
<dbReference type="Gene3D" id="3.40.50.300">
    <property type="entry name" value="P-loop containing nucleotide triphosphate hydrolases"/>
    <property type="match status" value="2"/>
</dbReference>
<evidence type="ECO:0000256" key="5">
    <source>
        <dbReference type="ARBA" id="ARBA00022737"/>
    </source>
</evidence>
<dbReference type="STRING" id="1754192.A0A1Y1X9Y0"/>
<proteinExistence type="inferred from homology"/>
<feature type="transmembrane region" description="Helical" evidence="10">
    <location>
        <begin position="1120"/>
        <end position="1139"/>
    </location>
</feature>
<keyword evidence="6" id="KW-0547">Nucleotide-binding</keyword>
<protein>
    <submittedName>
        <fullName evidence="12">p-loop containing nucleoside triphosphate hydrolase protein</fullName>
    </submittedName>
</protein>
<dbReference type="Proteomes" id="UP000193944">
    <property type="component" value="Unassembled WGS sequence"/>
</dbReference>
<comment type="subcellular location">
    <subcellularLocation>
        <location evidence="1">Membrane</location>
        <topology evidence="1">Multi-pass membrane protein</topology>
    </subcellularLocation>
</comment>
<reference evidence="12 13" key="1">
    <citation type="submission" date="2016-08" db="EMBL/GenBank/DDBJ databases">
        <title>A Parts List for Fungal Cellulosomes Revealed by Comparative Genomics.</title>
        <authorList>
            <consortium name="DOE Joint Genome Institute"/>
            <person name="Haitjema C.H."/>
            <person name="Gilmore S.P."/>
            <person name="Henske J.K."/>
            <person name="Solomon K.V."/>
            <person name="De Groot R."/>
            <person name="Kuo A."/>
            <person name="Mondo S.J."/>
            <person name="Salamov A.A."/>
            <person name="Labutti K."/>
            <person name="Zhao Z."/>
            <person name="Chiniquy J."/>
            <person name="Barry K."/>
            <person name="Brewer H.M."/>
            <person name="Purvine S.O."/>
            <person name="Wright A.T."/>
            <person name="Boxma B."/>
            <person name="Van Alen T."/>
            <person name="Hackstein J.H."/>
            <person name="Baker S.E."/>
            <person name="Grigoriev I.V."/>
            <person name="O'Malley M.A."/>
        </authorList>
    </citation>
    <scope>NUCLEOTIDE SEQUENCE [LARGE SCALE GENOMIC DNA]</scope>
    <source>
        <strain evidence="12 13">S4</strain>
    </source>
</reference>
<evidence type="ECO:0000256" key="7">
    <source>
        <dbReference type="ARBA" id="ARBA00022840"/>
    </source>
</evidence>
<comment type="caution">
    <text evidence="12">The sequence shown here is derived from an EMBL/GenBank/DDBJ whole genome shotgun (WGS) entry which is preliminary data.</text>
</comment>
<accession>A0A1Y1X9Y0</accession>
<dbReference type="OrthoDB" id="2109100at2759"/>
<feature type="domain" description="ABC transporter" evidence="11">
    <location>
        <begin position="383"/>
        <end position="620"/>
    </location>
</feature>
<keyword evidence="8 10" id="KW-1133">Transmembrane helix</keyword>
<dbReference type="InterPro" id="IPR003593">
    <property type="entry name" value="AAA+_ATPase"/>
</dbReference>
<keyword evidence="12" id="KW-0378">Hydrolase</keyword>
<sequence length="1541" mass="175845">MSGSVFNTNNYKAISFKNEKELNDYYDKNTDLAAAIIFEKDLLTYTLRINGTEVPDPESTPIDNYGKSRAESPESLKYLTKFSYLQSLIDSSIISLKTNSSITINTDVGNMSKPPIYYSQQSALGPKLFSLYMNFLFLVHILVIVTFLVDEKEKKIKEGMLMSGVHPSIFWLSWEIVYLIIITITSILVALFLYVTKSYSYINPVLLFILILLYGLSNCGIGFVVSVFFKKTKTATSFVGCVVSLVCMVYLGISYLNKSTKIICSIFFSPVTMGLAMEEVSSYDDKRINIGFSNLFDSDVGLYMLILLINNILYFGLAVIFEYFFDEYSNFNIKRKSRMSVLTDQSNIFEHDIEKDMRQNEKCLVEISNISKEFERETSENEVKEDDQNKNIMSKIFKSKNSNPKESFLAVNHVSFKVYKDEIFAILGHNGAGKTTLIQIMIGLLKASEGNVYYDGTDFNSNITKIRREFGVCSQANILFDDLTVENHINIFASIKNVSVDIDEILKEVDLEHKRNDKVRALSGGQKRKLCIAIAIIGNPKYIFLDEPTTGLDPLSRRKVWDLLLNKKKGRVIFLTTHYMDEADILADRKLILSHGKIRCLGSSLYLKNHFNMQYSLDVESNSCNEVNNIIHKYIPESQINIPDEEKQLKDSNIEMRTWKLPISSTSQFSKLFDELEAYRGENNLIKNYALSMPTLEELFIRLEDDSEESRDNNINNNDFVINTHESLPKLDSIEKISNLKKIMTIIKFRLKIFFHNKTFAASVFITPIFIAVITFAIIKVMNQYQLVEFKSKEISSSLYDSDVIWNVNNLNIPNFSTNIYSNFINGGNITEYNDQELNNISKTIGQEPYYISSVSGSLVNNEYNFNIHYNDSMTHALPVTMNALSNSILASKNINERITLKSHPFSYGNYTFVTVTSLLIGIYLGAALLVGCSMYGPLIVRERANQLLQQLQLNGVSRINYWISALCTDTPLFIISCILVIIVGIIFEPDQFLDIKIIGIIIITILLWTVCTIFYQYVISFAFNKETTANSFMQLFNILPSYIGVTVFSIINAANVSYDPNKIFSTPAIIFEIIITLINPPYAIMGILNALFTINFYLKVLKIDSGLNLLLRFNSGITPLLITLAIAIVIYFLILLRLDTMINQTNAKDIHVQDEAIREKNENIIKNGDDDVYKEFLNVVNNYDKFPISTLQISKEYKVNVKDAKEKKLINERNEEYQYGEIHKSKYGRNNYVKTAVEDVSFGINKHECFGLLGPNGAGKSTTLNMVTSTIPQTTGKIYYDGTESHIARLNEISLGYCPQNDTFWKELTIREHIEFFLRIRGFPEDKAKDYATQYIKCCNLEEHQNKRASKLSGGTKRKLCLLMAISGYPNQILLDEPTAGMDPSTRRYVWNIIKETKKDNNSAIIMTTHSMEEAENLCDRIGILINGRLICIGSPEHIKMKYGNTYNLEVQSNNINTFHQKIIEEGNLLGTEYKKEEKSFDRTNYEIIIKEGIGRIFDIMEKCKESGLITDYSFSQTTLEQVFINFAKLQITNNDSNDH</sequence>
<dbReference type="GO" id="GO:0140359">
    <property type="term" value="F:ABC-type transporter activity"/>
    <property type="evidence" value="ECO:0007669"/>
    <property type="project" value="InterPro"/>
</dbReference>
<dbReference type="InterPro" id="IPR026082">
    <property type="entry name" value="ABCA"/>
</dbReference>
<keyword evidence="5" id="KW-0677">Repeat</keyword>
<keyword evidence="4 10" id="KW-0812">Transmembrane</keyword>
<feature type="transmembrane region" description="Helical" evidence="10">
    <location>
        <begin position="235"/>
        <end position="253"/>
    </location>
</feature>
<dbReference type="InterPro" id="IPR013525">
    <property type="entry name" value="ABC2_TM"/>
</dbReference>
<evidence type="ECO:0000256" key="1">
    <source>
        <dbReference type="ARBA" id="ARBA00004141"/>
    </source>
</evidence>
<evidence type="ECO:0000256" key="4">
    <source>
        <dbReference type="ARBA" id="ARBA00022692"/>
    </source>
</evidence>
<feature type="domain" description="ABC transporter" evidence="11">
    <location>
        <begin position="1218"/>
        <end position="1453"/>
    </location>
</feature>
<dbReference type="SMART" id="SM00382">
    <property type="entry name" value="AAA"/>
    <property type="match status" value="2"/>
</dbReference>
<keyword evidence="9 10" id="KW-0472">Membrane</keyword>
<dbReference type="PROSITE" id="PS50893">
    <property type="entry name" value="ABC_TRANSPORTER_2"/>
    <property type="match status" value="2"/>
</dbReference>
<dbReference type="PROSITE" id="PS00211">
    <property type="entry name" value="ABC_TRANSPORTER_1"/>
    <property type="match status" value="1"/>
</dbReference>
<keyword evidence="13" id="KW-1185">Reference proteome</keyword>
<evidence type="ECO:0000313" key="13">
    <source>
        <dbReference type="Proteomes" id="UP000193944"/>
    </source>
</evidence>
<feature type="transmembrane region" description="Helical" evidence="10">
    <location>
        <begin position="302"/>
        <end position="325"/>
    </location>
</feature>
<dbReference type="GO" id="GO:0005319">
    <property type="term" value="F:lipid transporter activity"/>
    <property type="evidence" value="ECO:0007669"/>
    <property type="project" value="TreeGrafter"/>
</dbReference>